<keyword evidence="8 9" id="KW-0676">Redox-active center</keyword>
<evidence type="ECO:0000256" key="4">
    <source>
        <dbReference type="ARBA" id="ARBA00022827"/>
    </source>
</evidence>
<evidence type="ECO:0000256" key="9">
    <source>
        <dbReference type="RuleBase" id="RU003691"/>
    </source>
</evidence>
<dbReference type="Pfam" id="PF07992">
    <property type="entry name" value="Pyr_redox_2"/>
    <property type="match status" value="1"/>
</dbReference>
<dbReference type="PRINTS" id="PR00368">
    <property type="entry name" value="FADPNR"/>
</dbReference>
<evidence type="ECO:0000256" key="8">
    <source>
        <dbReference type="ARBA" id="ARBA00023284"/>
    </source>
</evidence>
<name>A0ABW5D955_9BACT</name>
<dbReference type="SUPFAM" id="SSF55424">
    <property type="entry name" value="FAD/NAD-linked reductases, dimerisation (C-terminal) domain"/>
    <property type="match status" value="1"/>
</dbReference>
<evidence type="ECO:0000256" key="6">
    <source>
        <dbReference type="ARBA" id="ARBA00023002"/>
    </source>
</evidence>
<protein>
    <submittedName>
        <fullName evidence="12">Dihydrolipoyl dehydrogenase family protein</fullName>
        <ecNumber evidence="12">1.-.-.-</ecNumber>
    </submittedName>
</protein>
<proteinExistence type="inferred from homology"/>
<evidence type="ECO:0000256" key="3">
    <source>
        <dbReference type="ARBA" id="ARBA00022630"/>
    </source>
</evidence>
<dbReference type="PROSITE" id="PS00076">
    <property type="entry name" value="PYRIDINE_REDOX_1"/>
    <property type="match status" value="1"/>
</dbReference>
<organism evidence="12 13">
    <name type="scientific">Luteolibacter algae</name>
    <dbReference type="NCBI Taxonomy" id="454151"/>
    <lineage>
        <taxon>Bacteria</taxon>
        <taxon>Pseudomonadati</taxon>
        <taxon>Verrucomicrobiota</taxon>
        <taxon>Verrucomicrobiia</taxon>
        <taxon>Verrucomicrobiales</taxon>
        <taxon>Verrucomicrobiaceae</taxon>
        <taxon>Luteolibacter</taxon>
    </lineage>
</organism>
<keyword evidence="6 9" id="KW-0560">Oxidoreductase</keyword>
<dbReference type="InterPro" id="IPR012999">
    <property type="entry name" value="Pyr_OxRdtase_I_AS"/>
</dbReference>
<dbReference type="SUPFAM" id="SSF51905">
    <property type="entry name" value="FAD/NAD(P)-binding domain"/>
    <property type="match status" value="1"/>
</dbReference>
<dbReference type="InterPro" id="IPR004099">
    <property type="entry name" value="Pyr_nucl-diS_OxRdtase_dimer"/>
</dbReference>
<accession>A0ABW5D955</accession>
<evidence type="ECO:0000256" key="2">
    <source>
        <dbReference type="ARBA" id="ARBA00007532"/>
    </source>
</evidence>
<sequence>MKRLKYQVVVIGGGSGGYAAAAKLGEYGIKTAIVEKAEKLGGLCILRGCMPSKAIIESANRMREIRSAAEFGIHVSGPTISMNEVQDRKERLIGNFQEYREDQLRNGKFDLIRGQATYRTGTVLHVKGDEELELECDYSIVATGSVPSVPEIDGLEKIDYWLSKDALDTRELPEHLIVIGGGAIGCEMAHCFEGLGSKVTIVQRSGCLLTDFDEDIGDTITEISKKRGIEVCCNSKAKSVREENGDVLLEIEQNGVTKEIRGSHLLIAAGRKPATDGLCLANANVETEKSRVKTNFHMQTSNNRIFAIGDSSSELPVVHEAVIQGEAVAKQIAIETGVIDEEISRSGISDFELFGIFTHPECARAGMRKKEIEDKSLDTQTAMYCFSDHGKSEILNETDGFVKLIVEKNSGRILSASAVGPHVIELIHEIQVAIHGGICIKDFAAIPHYHPTLAEIWTYPAEELS</sequence>
<keyword evidence="7" id="KW-1015">Disulfide bond</keyword>
<comment type="cofactor">
    <cofactor evidence="1">
        <name>FAD</name>
        <dbReference type="ChEBI" id="CHEBI:57692"/>
    </cofactor>
</comment>
<dbReference type="PRINTS" id="PR00411">
    <property type="entry name" value="PNDRDTASEI"/>
</dbReference>
<evidence type="ECO:0000259" key="10">
    <source>
        <dbReference type="Pfam" id="PF02852"/>
    </source>
</evidence>
<keyword evidence="3 9" id="KW-0285">Flavoprotein</keyword>
<evidence type="ECO:0000259" key="11">
    <source>
        <dbReference type="Pfam" id="PF07992"/>
    </source>
</evidence>
<dbReference type="InterPro" id="IPR023753">
    <property type="entry name" value="FAD/NAD-binding_dom"/>
</dbReference>
<dbReference type="InterPro" id="IPR016156">
    <property type="entry name" value="FAD/NAD-linked_Rdtase_dimer_sf"/>
</dbReference>
<dbReference type="Proteomes" id="UP001597375">
    <property type="component" value="Unassembled WGS sequence"/>
</dbReference>
<evidence type="ECO:0000313" key="12">
    <source>
        <dbReference type="EMBL" id="MFD2257633.1"/>
    </source>
</evidence>
<dbReference type="PANTHER" id="PTHR43014">
    <property type="entry name" value="MERCURIC REDUCTASE"/>
    <property type="match status" value="1"/>
</dbReference>
<dbReference type="GO" id="GO:0016491">
    <property type="term" value="F:oxidoreductase activity"/>
    <property type="evidence" value="ECO:0007669"/>
    <property type="project" value="UniProtKB-KW"/>
</dbReference>
<dbReference type="Gene3D" id="3.30.390.30">
    <property type="match status" value="1"/>
</dbReference>
<keyword evidence="4 9" id="KW-0274">FAD</keyword>
<evidence type="ECO:0000313" key="13">
    <source>
        <dbReference type="Proteomes" id="UP001597375"/>
    </source>
</evidence>
<gene>
    <name evidence="12" type="ORF">ACFSSA_13200</name>
</gene>
<dbReference type="InterPro" id="IPR001100">
    <property type="entry name" value="Pyr_nuc-diS_OxRdtase"/>
</dbReference>
<dbReference type="Gene3D" id="3.50.50.60">
    <property type="entry name" value="FAD/NAD(P)-binding domain"/>
    <property type="match status" value="2"/>
</dbReference>
<comment type="similarity">
    <text evidence="2 9">Belongs to the class-I pyridine nucleotide-disulfide oxidoreductase family.</text>
</comment>
<dbReference type="PIRSF" id="PIRSF000350">
    <property type="entry name" value="Mercury_reductase_MerA"/>
    <property type="match status" value="1"/>
</dbReference>
<evidence type="ECO:0000256" key="7">
    <source>
        <dbReference type="ARBA" id="ARBA00023157"/>
    </source>
</evidence>
<feature type="domain" description="FAD/NAD(P)-binding" evidence="11">
    <location>
        <begin position="6"/>
        <end position="325"/>
    </location>
</feature>
<comment type="caution">
    <text evidence="12">The sequence shown here is derived from an EMBL/GenBank/DDBJ whole genome shotgun (WGS) entry which is preliminary data.</text>
</comment>
<dbReference type="Pfam" id="PF02852">
    <property type="entry name" value="Pyr_redox_dim"/>
    <property type="match status" value="1"/>
</dbReference>
<dbReference type="PANTHER" id="PTHR43014:SF4">
    <property type="entry name" value="PYRIDINE NUCLEOTIDE-DISULFIDE OXIDOREDUCTASE RCLA-RELATED"/>
    <property type="match status" value="1"/>
</dbReference>
<keyword evidence="5" id="KW-0521">NADP</keyword>
<reference evidence="13" key="1">
    <citation type="journal article" date="2019" name="Int. J. Syst. Evol. Microbiol.">
        <title>The Global Catalogue of Microorganisms (GCM) 10K type strain sequencing project: providing services to taxonomists for standard genome sequencing and annotation.</title>
        <authorList>
            <consortium name="The Broad Institute Genomics Platform"/>
            <consortium name="The Broad Institute Genome Sequencing Center for Infectious Disease"/>
            <person name="Wu L."/>
            <person name="Ma J."/>
        </authorList>
    </citation>
    <scope>NUCLEOTIDE SEQUENCE [LARGE SCALE GENOMIC DNA]</scope>
    <source>
        <strain evidence="13">CGMCC 4.7106</strain>
    </source>
</reference>
<evidence type="ECO:0000256" key="1">
    <source>
        <dbReference type="ARBA" id="ARBA00001974"/>
    </source>
</evidence>
<evidence type="ECO:0000256" key="5">
    <source>
        <dbReference type="ARBA" id="ARBA00022857"/>
    </source>
</evidence>
<feature type="domain" description="Pyridine nucleotide-disulphide oxidoreductase dimerisation" evidence="10">
    <location>
        <begin position="356"/>
        <end position="458"/>
    </location>
</feature>
<dbReference type="EMBL" id="JBHUIT010000031">
    <property type="protein sequence ID" value="MFD2257633.1"/>
    <property type="molecule type" value="Genomic_DNA"/>
</dbReference>
<dbReference type="EC" id="1.-.-.-" evidence="12"/>
<dbReference type="InterPro" id="IPR036188">
    <property type="entry name" value="FAD/NAD-bd_sf"/>
</dbReference>
<keyword evidence="13" id="KW-1185">Reference proteome</keyword>